<keyword evidence="3" id="KW-1185">Reference proteome</keyword>
<name>A0A4S4KHS1_9APHY</name>
<feature type="signal peptide" evidence="1">
    <location>
        <begin position="1"/>
        <end position="20"/>
    </location>
</feature>
<accession>A0A4S4KHS1</accession>
<organism evidence="2 3">
    <name type="scientific">Hermanssonia centrifuga</name>
    <dbReference type="NCBI Taxonomy" id="98765"/>
    <lineage>
        <taxon>Eukaryota</taxon>
        <taxon>Fungi</taxon>
        <taxon>Dikarya</taxon>
        <taxon>Basidiomycota</taxon>
        <taxon>Agaricomycotina</taxon>
        <taxon>Agaricomycetes</taxon>
        <taxon>Polyporales</taxon>
        <taxon>Meruliaceae</taxon>
        <taxon>Hermanssonia</taxon>
    </lineage>
</organism>
<keyword evidence="1" id="KW-0732">Signal</keyword>
<feature type="chain" id="PRO_5020593796" evidence="1">
    <location>
        <begin position="21"/>
        <end position="142"/>
    </location>
</feature>
<dbReference type="Proteomes" id="UP000309038">
    <property type="component" value="Unassembled WGS sequence"/>
</dbReference>
<comment type="caution">
    <text evidence="2">The sequence shown here is derived from an EMBL/GenBank/DDBJ whole genome shotgun (WGS) entry which is preliminary data.</text>
</comment>
<sequence>MVHYFSTAALAFTLIVTAQARSAVRSPSYTFLPASDLHRRTLTGQTITFACYGGGGDCECPADNNGDYGALINVYPGFHINSGCTCPRDNNGDTGVLINQFTGYQCAYPDGACTWDYGGALQNTAQTNCPTSAKCQQPGATS</sequence>
<protein>
    <submittedName>
        <fullName evidence="2">Uncharacterized protein</fullName>
    </submittedName>
</protein>
<evidence type="ECO:0000313" key="3">
    <source>
        <dbReference type="Proteomes" id="UP000309038"/>
    </source>
</evidence>
<gene>
    <name evidence="2" type="ORF">EW026_g4583</name>
</gene>
<evidence type="ECO:0000256" key="1">
    <source>
        <dbReference type="SAM" id="SignalP"/>
    </source>
</evidence>
<reference evidence="2 3" key="1">
    <citation type="submission" date="2019-02" db="EMBL/GenBank/DDBJ databases">
        <title>Genome sequencing of the rare red list fungi Phlebia centrifuga.</title>
        <authorList>
            <person name="Buettner E."/>
            <person name="Kellner H."/>
        </authorList>
    </citation>
    <scope>NUCLEOTIDE SEQUENCE [LARGE SCALE GENOMIC DNA]</scope>
    <source>
        <strain evidence="2 3">DSM 108282</strain>
    </source>
</reference>
<dbReference type="AlphaFoldDB" id="A0A4S4KHS1"/>
<proteinExistence type="predicted"/>
<dbReference type="EMBL" id="SGPJ01000169">
    <property type="protein sequence ID" value="THG97410.1"/>
    <property type="molecule type" value="Genomic_DNA"/>
</dbReference>
<evidence type="ECO:0000313" key="2">
    <source>
        <dbReference type="EMBL" id="THG97410.1"/>
    </source>
</evidence>